<keyword evidence="1 6" id="KW-0597">Phosphoprotein</keyword>
<dbReference type="InterPro" id="IPR001789">
    <property type="entry name" value="Sig_transdc_resp-reg_receiver"/>
</dbReference>
<dbReference type="OrthoDB" id="205705at2157"/>
<dbReference type="PANTHER" id="PTHR48111:SF1">
    <property type="entry name" value="TWO-COMPONENT RESPONSE REGULATOR ORR33"/>
    <property type="match status" value="1"/>
</dbReference>
<dbReference type="STRING" id="1227497.C491_13612"/>
<evidence type="ECO:0000256" key="5">
    <source>
        <dbReference type="ARBA" id="ARBA00023163"/>
    </source>
</evidence>
<evidence type="ECO:0000256" key="1">
    <source>
        <dbReference type="ARBA" id="ARBA00022553"/>
    </source>
</evidence>
<dbReference type="Proteomes" id="UP000011688">
    <property type="component" value="Unassembled WGS sequence"/>
</dbReference>
<dbReference type="GO" id="GO:0006355">
    <property type="term" value="P:regulation of DNA-templated transcription"/>
    <property type="evidence" value="ECO:0007669"/>
    <property type="project" value="TreeGrafter"/>
</dbReference>
<dbReference type="GO" id="GO:0032993">
    <property type="term" value="C:protein-DNA complex"/>
    <property type="evidence" value="ECO:0007669"/>
    <property type="project" value="TreeGrafter"/>
</dbReference>
<evidence type="ECO:0000313" key="8">
    <source>
        <dbReference type="EMBL" id="ELY55992.1"/>
    </source>
</evidence>
<evidence type="ECO:0000256" key="3">
    <source>
        <dbReference type="ARBA" id="ARBA00023015"/>
    </source>
</evidence>
<evidence type="ECO:0000256" key="2">
    <source>
        <dbReference type="ARBA" id="ARBA00023012"/>
    </source>
</evidence>
<protein>
    <submittedName>
        <fullName evidence="8">Response regulator receiver protein</fullName>
    </submittedName>
</protein>
<dbReference type="GO" id="GO:0000976">
    <property type="term" value="F:transcription cis-regulatory region binding"/>
    <property type="evidence" value="ECO:0007669"/>
    <property type="project" value="TreeGrafter"/>
</dbReference>
<dbReference type="InterPro" id="IPR011006">
    <property type="entry name" value="CheY-like_superfamily"/>
</dbReference>
<reference evidence="8 9" key="1">
    <citation type="journal article" date="2014" name="PLoS Genet.">
        <title>Phylogenetically driven sequencing of extremely halophilic archaea reveals strategies for static and dynamic osmo-response.</title>
        <authorList>
            <person name="Becker E.A."/>
            <person name="Seitzer P.M."/>
            <person name="Tritt A."/>
            <person name="Larsen D."/>
            <person name="Krusor M."/>
            <person name="Yao A.I."/>
            <person name="Wu D."/>
            <person name="Madern D."/>
            <person name="Eisen J.A."/>
            <person name="Darling A.E."/>
            <person name="Facciotti M.T."/>
        </authorList>
    </citation>
    <scope>NUCLEOTIDE SEQUENCE [LARGE SCALE GENOMIC DNA]</scope>
    <source>
        <strain evidence="8 9">DSM 10524</strain>
    </source>
</reference>
<dbReference type="GO" id="GO:0005829">
    <property type="term" value="C:cytosol"/>
    <property type="evidence" value="ECO:0007669"/>
    <property type="project" value="TreeGrafter"/>
</dbReference>
<dbReference type="AlphaFoldDB" id="L9X329"/>
<dbReference type="Gene3D" id="3.40.50.2300">
    <property type="match status" value="1"/>
</dbReference>
<dbReference type="SUPFAM" id="SSF52172">
    <property type="entry name" value="CheY-like"/>
    <property type="match status" value="1"/>
</dbReference>
<dbReference type="RefSeq" id="WP_005557144.1">
    <property type="nucleotide sequence ID" value="NZ_AOIB01000028.1"/>
</dbReference>
<comment type="caution">
    <text evidence="8">The sequence shown here is derived from an EMBL/GenBank/DDBJ whole genome shotgun (WGS) entry which is preliminary data.</text>
</comment>
<keyword evidence="5" id="KW-0804">Transcription</keyword>
<proteinExistence type="predicted"/>
<evidence type="ECO:0000259" key="7">
    <source>
        <dbReference type="PROSITE" id="PS50110"/>
    </source>
</evidence>
<feature type="domain" description="Response regulatory" evidence="7">
    <location>
        <begin position="4"/>
        <end position="122"/>
    </location>
</feature>
<dbReference type="SMART" id="SM00448">
    <property type="entry name" value="REC"/>
    <property type="match status" value="1"/>
</dbReference>
<sequence length="123" mass="13947">MNRTAVLAEDDEDIRQLLSFKLDRGGFNVEGFVDGQACLDHLHEREDLPDVVVLDVMMPRMDGFQVLERIRDDDALADVPVLMLTARSREEDVVEGFERGATDYVTKPFSPNEVIARIERLIG</sequence>
<dbReference type="EMBL" id="AOIB01000028">
    <property type="protein sequence ID" value="ELY55992.1"/>
    <property type="molecule type" value="Genomic_DNA"/>
</dbReference>
<accession>L9X329</accession>
<dbReference type="PROSITE" id="PS50110">
    <property type="entry name" value="RESPONSE_REGULATORY"/>
    <property type="match status" value="1"/>
</dbReference>
<evidence type="ECO:0000256" key="4">
    <source>
        <dbReference type="ARBA" id="ARBA00023125"/>
    </source>
</evidence>
<keyword evidence="3" id="KW-0805">Transcription regulation</keyword>
<dbReference type="InterPro" id="IPR039420">
    <property type="entry name" value="WalR-like"/>
</dbReference>
<dbReference type="CDD" id="cd17574">
    <property type="entry name" value="REC_OmpR"/>
    <property type="match status" value="1"/>
</dbReference>
<evidence type="ECO:0000256" key="6">
    <source>
        <dbReference type="PROSITE-ProRule" id="PRU00169"/>
    </source>
</evidence>
<name>L9X329_9EURY</name>
<feature type="modified residue" description="4-aspartylphosphate" evidence="6">
    <location>
        <position position="55"/>
    </location>
</feature>
<dbReference type="Pfam" id="PF00072">
    <property type="entry name" value="Response_reg"/>
    <property type="match status" value="1"/>
</dbReference>
<dbReference type="GO" id="GO:0000156">
    <property type="term" value="F:phosphorelay response regulator activity"/>
    <property type="evidence" value="ECO:0007669"/>
    <property type="project" value="TreeGrafter"/>
</dbReference>
<dbReference type="eggNOG" id="arCOG02595">
    <property type="taxonomic scope" value="Archaea"/>
</dbReference>
<keyword evidence="4" id="KW-0238">DNA-binding</keyword>
<dbReference type="PANTHER" id="PTHR48111">
    <property type="entry name" value="REGULATOR OF RPOS"/>
    <property type="match status" value="1"/>
</dbReference>
<evidence type="ECO:0000313" key="9">
    <source>
        <dbReference type="Proteomes" id="UP000011688"/>
    </source>
</evidence>
<gene>
    <name evidence="8" type="ORF">C491_13612</name>
</gene>
<organism evidence="8 9">
    <name type="scientific">Natronococcus amylolyticus DSM 10524</name>
    <dbReference type="NCBI Taxonomy" id="1227497"/>
    <lineage>
        <taxon>Archaea</taxon>
        <taxon>Methanobacteriati</taxon>
        <taxon>Methanobacteriota</taxon>
        <taxon>Stenosarchaea group</taxon>
        <taxon>Halobacteria</taxon>
        <taxon>Halobacteriales</taxon>
        <taxon>Natrialbaceae</taxon>
        <taxon>Natronococcus</taxon>
    </lineage>
</organism>
<keyword evidence="9" id="KW-1185">Reference proteome</keyword>
<keyword evidence="2" id="KW-0902">Two-component regulatory system</keyword>